<reference evidence="2" key="5">
    <citation type="journal article" date="2021" name="G3 (Bethesda)">
        <title>Aegilops tauschii genome assembly Aet v5.0 features greater sequence contiguity and improved annotation.</title>
        <authorList>
            <person name="Wang L."/>
            <person name="Zhu T."/>
            <person name="Rodriguez J.C."/>
            <person name="Deal K.R."/>
            <person name="Dubcovsky J."/>
            <person name="McGuire P.E."/>
            <person name="Lux T."/>
            <person name="Spannagl M."/>
            <person name="Mayer K.F.X."/>
            <person name="Baldrich P."/>
            <person name="Meyers B.C."/>
            <person name="Huo N."/>
            <person name="Gu Y.Q."/>
            <person name="Zhou H."/>
            <person name="Devos K.M."/>
            <person name="Bennetzen J.L."/>
            <person name="Unver T."/>
            <person name="Budak H."/>
            <person name="Gulick P.J."/>
            <person name="Galiba G."/>
            <person name="Kalapos B."/>
            <person name="Nelson D.R."/>
            <person name="Li P."/>
            <person name="You F.M."/>
            <person name="Luo M.C."/>
            <person name="Dvorak J."/>
        </authorList>
    </citation>
    <scope>NUCLEOTIDE SEQUENCE [LARGE SCALE GENOMIC DNA]</scope>
    <source>
        <strain evidence="2">cv. AL8/78</strain>
    </source>
</reference>
<reference evidence="2" key="3">
    <citation type="journal article" date="2017" name="Nature">
        <title>Genome sequence of the progenitor of the wheat D genome Aegilops tauschii.</title>
        <authorList>
            <person name="Luo M.C."/>
            <person name="Gu Y.Q."/>
            <person name="Puiu D."/>
            <person name="Wang H."/>
            <person name="Twardziok S.O."/>
            <person name="Deal K.R."/>
            <person name="Huo N."/>
            <person name="Zhu T."/>
            <person name="Wang L."/>
            <person name="Wang Y."/>
            <person name="McGuire P.E."/>
            <person name="Liu S."/>
            <person name="Long H."/>
            <person name="Ramasamy R.K."/>
            <person name="Rodriguez J.C."/>
            <person name="Van S.L."/>
            <person name="Yuan L."/>
            <person name="Wang Z."/>
            <person name="Xia Z."/>
            <person name="Xiao L."/>
            <person name="Anderson O.D."/>
            <person name="Ouyang S."/>
            <person name="Liang Y."/>
            <person name="Zimin A.V."/>
            <person name="Pertea G."/>
            <person name="Qi P."/>
            <person name="Bennetzen J.L."/>
            <person name="Dai X."/>
            <person name="Dawson M.W."/>
            <person name="Muller H.G."/>
            <person name="Kugler K."/>
            <person name="Rivarola-Duarte L."/>
            <person name="Spannagl M."/>
            <person name="Mayer K.F.X."/>
            <person name="Lu F.H."/>
            <person name="Bevan M.W."/>
            <person name="Leroy P."/>
            <person name="Li P."/>
            <person name="You F.M."/>
            <person name="Sun Q."/>
            <person name="Liu Z."/>
            <person name="Lyons E."/>
            <person name="Wicker T."/>
            <person name="Salzberg S.L."/>
            <person name="Devos K.M."/>
            <person name="Dvorak J."/>
        </authorList>
    </citation>
    <scope>NUCLEOTIDE SEQUENCE [LARGE SCALE GENOMIC DNA]</scope>
    <source>
        <strain evidence="2">cv. AL8/78</strain>
    </source>
</reference>
<evidence type="ECO:0000313" key="3">
    <source>
        <dbReference type="Proteomes" id="UP000015105"/>
    </source>
</evidence>
<organism evidence="2 3">
    <name type="scientific">Aegilops tauschii subsp. strangulata</name>
    <name type="common">Goatgrass</name>
    <dbReference type="NCBI Taxonomy" id="200361"/>
    <lineage>
        <taxon>Eukaryota</taxon>
        <taxon>Viridiplantae</taxon>
        <taxon>Streptophyta</taxon>
        <taxon>Embryophyta</taxon>
        <taxon>Tracheophyta</taxon>
        <taxon>Spermatophyta</taxon>
        <taxon>Magnoliopsida</taxon>
        <taxon>Liliopsida</taxon>
        <taxon>Poales</taxon>
        <taxon>Poaceae</taxon>
        <taxon>BOP clade</taxon>
        <taxon>Pooideae</taxon>
        <taxon>Triticodae</taxon>
        <taxon>Triticeae</taxon>
        <taxon>Triticinae</taxon>
        <taxon>Aegilops</taxon>
    </lineage>
</organism>
<dbReference type="EnsemblPlants" id="AET7Gv21295300.8">
    <property type="protein sequence ID" value="AET7Gv21295300.8"/>
    <property type="gene ID" value="AET7Gv21295300"/>
</dbReference>
<reference evidence="3" key="2">
    <citation type="journal article" date="2017" name="Nat. Plants">
        <title>The Aegilops tauschii genome reveals multiple impacts of transposons.</title>
        <authorList>
            <person name="Zhao G."/>
            <person name="Zou C."/>
            <person name="Li K."/>
            <person name="Wang K."/>
            <person name="Li T."/>
            <person name="Gao L."/>
            <person name="Zhang X."/>
            <person name="Wang H."/>
            <person name="Yang Z."/>
            <person name="Liu X."/>
            <person name="Jiang W."/>
            <person name="Mao L."/>
            <person name="Kong X."/>
            <person name="Jiao Y."/>
            <person name="Jia J."/>
        </authorList>
    </citation>
    <scope>NUCLEOTIDE SEQUENCE [LARGE SCALE GENOMIC DNA]</scope>
    <source>
        <strain evidence="3">cv. AL8/78</strain>
    </source>
</reference>
<evidence type="ECO:0000313" key="2">
    <source>
        <dbReference type="EnsemblPlants" id="AET7Gv21295300.8"/>
    </source>
</evidence>
<feature type="compositionally biased region" description="Polar residues" evidence="1">
    <location>
        <begin position="1"/>
        <end position="18"/>
    </location>
</feature>
<reference evidence="3" key="1">
    <citation type="journal article" date="2014" name="Science">
        <title>Ancient hybridizations among the ancestral genomes of bread wheat.</title>
        <authorList>
            <consortium name="International Wheat Genome Sequencing Consortium,"/>
            <person name="Marcussen T."/>
            <person name="Sandve S.R."/>
            <person name="Heier L."/>
            <person name="Spannagl M."/>
            <person name="Pfeifer M."/>
            <person name="Jakobsen K.S."/>
            <person name="Wulff B.B."/>
            <person name="Steuernagel B."/>
            <person name="Mayer K.F."/>
            <person name="Olsen O.A."/>
        </authorList>
    </citation>
    <scope>NUCLEOTIDE SEQUENCE [LARGE SCALE GENOMIC DNA]</scope>
    <source>
        <strain evidence="3">cv. AL8/78</strain>
    </source>
</reference>
<reference evidence="2" key="4">
    <citation type="submission" date="2019-03" db="UniProtKB">
        <authorList>
            <consortium name="EnsemblPlants"/>
        </authorList>
    </citation>
    <scope>IDENTIFICATION</scope>
</reference>
<feature type="compositionally biased region" description="Low complexity" evidence="1">
    <location>
        <begin position="39"/>
        <end position="48"/>
    </location>
</feature>
<accession>A0A453T8X9</accession>
<dbReference type="Proteomes" id="UP000015105">
    <property type="component" value="Chromosome 7D"/>
</dbReference>
<name>A0A453T8X9_AEGTS</name>
<protein>
    <submittedName>
        <fullName evidence="2">Uncharacterized protein</fullName>
    </submittedName>
</protein>
<evidence type="ECO:0000256" key="1">
    <source>
        <dbReference type="SAM" id="MobiDB-lite"/>
    </source>
</evidence>
<sequence>MASNNNNKMAKGGSSKTVTPLRIHSASPTPNTRQHDATSSRAATGGSSKTVTPLKIHSASTTSNTRQHDAASSRAATDEYESCYSTSIGRSCLGAVARRLLH</sequence>
<keyword evidence="3" id="KW-1185">Reference proteome</keyword>
<dbReference type="Gramene" id="AET7Gv21295300.8">
    <property type="protein sequence ID" value="AET7Gv21295300.8"/>
    <property type="gene ID" value="AET7Gv21295300"/>
</dbReference>
<feature type="region of interest" description="Disordered" evidence="1">
    <location>
        <begin position="1"/>
        <end position="79"/>
    </location>
</feature>
<dbReference type="AlphaFoldDB" id="A0A453T8X9"/>
<proteinExistence type="predicted"/>